<organism evidence="2 3">
    <name type="scientific">Pelagerythrobacter marinus</name>
    <dbReference type="NCBI Taxonomy" id="538382"/>
    <lineage>
        <taxon>Bacteria</taxon>
        <taxon>Pseudomonadati</taxon>
        <taxon>Pseudomonadota</taxon>
        <taxon>Alphaproteobacteria</taxon>
        <taxon>Sphingomonadales</taxon>
        <taxon>Erythrobacteraceae</taxon>
        <taxon>Pelagerythrobacter</taxon>
    </lineage>
</organism>
<reference evidence="2 3" key="1">
    <citation type="submission" date="2019-12" db="EMBL/GenBank/DDBJ databases">
        <title>Genomic-based taxomic classification of the family Erythrobacteraceae.</title>
        <authorList>
            <person name="Xu L."/>
        </authorList>
    </citation>
    <scope>NUCLEOTIDE SEQUENCE [LARGE SCALE GENOMIC DNA]</scope>
    <source>
        <strain evidence="2 3">H32</strain>
    </source>
</reference>
<feature type="region of interest" description="Disordered" evidence="1">
    <location>
        <begin position="225"/>
        <end position="288"/>
    </location>
</feature>
<dbReference type="Proteomes" id="UP000444401">
    <property type="component" value="Unassembled WGS sequence"/>
</dbReference>
<accession>A0ABW9UXZ2</accession>
<proteinExistence type="predicted"/>
<protein>
    <submittedName>
        <fullName evidence="2">Uncharacterized protein</fullName>
    </submittedName>
</protein>
<name>A0ABW9UXZ2_9SPHN</name>
<evidence type="ECO:0000313" key="2">
    <source>
        <dbReference type="EMBL" id="MXO68480.1"/>
    </source>
</evidence>
<evidence type="ECO:0000256" key="1">
    <source>
        <dbReference type="SAM" id="MobiDB-lite"/>
    </source>
</evidence>
<gene>
    <name evidence="2" type="ORF">GRI72_06535</name>
</gene>
<evidence type="ECO:0000313" key="3">
    <source>
        <dbReference type="Proteomes" id="UP000444401"/>
    </source>
</evidence>
<keyword evidence="3" id="KW-1185">Reference proteome</keyword>
<comment type="caution">
    <text evidence="2">The sequence shown here is derived from an EMBL/GenBank/DDBJ whole genome shotgun (WGS) entry which is preliminary data.</text>
</comment>
<dbReference type="RefSeq" id="WP_160733108.1">
    <property type="nucleotide sequence ID" value="NZ_WTYO01000002.1"/>
</dbReference>
<sequence length="288" mass="32969">MTRRTDNRETRLPLDEIVAGGGELPAFTPVPRKCRRHDGWTETRQRRFIEALADTGSVDAACRAVNMSTVGAYHLRRQPGAESFRKAWEAALDLGVRRIEDVAMQRALHGVEVPVYSYGKLVGTRRSYNDRLLMFMLRNRAPGRFAEGKAKGLNAIGKMELERLKKQWRAEWEEEKRREGTYEHEDEVLASIDRKLGQMRERRLFHMSPRTRALLEAYEAAHREDEANGYNPYEDPEHPAYIERNAQAPTPLPELPAPAEEAGDENSEAEPPPPETGPRIRTLKDGEW</sequence>
<dbReference type="EMBL" id="WTYO01000002">
    <property type="protein sequence ID" value="MXO68480.1"/>
    <property type="molecule type" value="Genomic_DNA"/>
</dbReference>